<feature type="active site" description="Nucleophile" evidence="7">
    <location>
        <position position="472"/>
    </location>
</feature>
<dbReference type="Pfam" id="PF01471">
    <property type="entry name" value="PG_binding_1"/>
    <property type="match status" value="1"/>
</dbReference>
<dbReference type="PANTHER" id="PTHR41533">
    <property type="entry name" value="L,D-TRANSPEPTIDASE HI_1667-RELATED"/>
    <property type="match status" value="1"/>
</dbReference>
<dbReference type="Proteomes" id="UP000244932">
    <property type="component" value="Unassembled WGS sequence"/>
</dbReference>
<evidence type="ECO:0000313" key="10">
    <source>
        <dbReference type="EMBL" id="SPF29623.1"/>
    </source>
</evidence>
<comment type="pathway">
    <text evidence="1 7">Cell wall biogenesis; peptidoglycan biosynthesis.</text>
</comment>
<feature type="chain" id="PRO_5015311204" description="L,D-TPase catalytic domain-containing protein" evidence="8">
    <location>
        <begin position="28"/>
        <end position="560"/>
    </location>
</feature>
<feature type="signal peptide" evidence="8">
    <location>
        <begin position="1"/>
        <end position="27"/>
    </location>
</feature>
<sequence>MLHIYRKSVSAAVFAAILGSVSLSGSAGMAQSETAEAESQVIWPELDALLESGSIAQAYAAMDYAPFFLAGDAGPARALLGGISQYESHGLPGRSDLVERLSAHIEGALDGAATAEGELAFADAYLEFANAKIAGILTPSRLSENIHVFPNRPEAGELLSGLMSSADPVSHIMGLAPDRDDYRAMQTVLTEMQELVAAGGWAEPGIASGSSIELGDSDARVPQIRARLISMGDLEPPIVAQQAASNALDEPLPGDDLVMDEVLEAALKAFQRRHGLNDDGVIGPRTLAALNTTAEERLRQILVNLERSRWTDWSTEERHIYVNLADFRMWVREGDTEIFTTRVVVGQNRHQTVEFSDVMNHMVINPTWTVPRSIATEEILPRLKANPNYLNENNMILIDDGTGVFTPSDTSQINWDLFSANFFPWWIRQGPGPNNALGHVKFMFPNQFAIYLHDTPSRSLFARDARAFSHGCVRVADPQGLARVLLAPQTEDPDAFFAARRATGRETRVNLEQNVPVHLDYRTVWVDEAGQVQYRDDVYGRDRLVFNALQAEGVTLGLQS</sequence>
<evidence type="ECO:0000256" key="2">
    <source>
        <dbReference type="ARBA" id="ARBA00005992"/>
    </source>
</evidence>
<dbReference type="Pfam" id="PF03734">
    <property type="entry name" value="YkuD"/>
    <property type="match status" value="1"/>
</dbReference>
<evidence type="ECO:0000256" key="8">
    <source>
        <dbReference type="SAM" id="SignalP"/>
    </source>
</evidence>
<proteinExistence type="inferred from homology"/>
<dbReference type="InterPro" id="IPR036365">
    <property type="entry name" value="PGBD-like_sf"/>
</dbReference>
<evidence type="ECO:0000256" key="7">
    <source>
        <dbReference type="PROSITE-ProRule" id="PRU01373"/>
    </source>
</evidence>
<comment type="similarity">
    <text evidence="2">Belongs to the YkuD family.</text>
</comment>
<dbReference type="EMBL" id="OMKW01000002">
    <property type="protein sequence ID" value="SPF29623.1"/>
    <property type="molecule type" value="Genomic_DNA"/>
</dbReference>
<reference evidence="10 11" key="1">
    <citation type="submission" date="2018-03" db="EMBL/GenBank/DDBJ databases">
        <authorList>
            <person name="Keele B.F."/>
        </authorList>
    </citation>
    <scope>NUCLEOTIDE SEQUENCE [LARGE SCALE GENOMIC DNA]</scope>
    <source>
        <strain evidence="10 11">CeCT 8812</strain>
    </source>
</reference>
<gene>
    <name evidence="10" type="ORF">POI8812_01936</name>
</gene>
<dbReference type="GO" id="GO:0009252">
    <property type="term" value="P:peptidoglycan biosynthetic process"/>
    <property type="evidence" value="ECO:0007669"/>
    <property type="project" value="UniProtKB-UniPathway"/>
</dbReference>
<feature type="domain" description="L,D-TPase catalytic" evidence="9">
    <location>
        <begin position="318"/>
        <end position="497"/>
    </location>
</feature>
<keyword evidence="5 7" id="KW-0573">Peptidoglycan synthesis</keyword>
<dbReference type="InterPro" id="IPR002477">
    <property type="entry name" value="Peptidoglycan-bd-like"/>
</dbReference>
<dbReference type="InterPro" id="IPR005490">
    <property type="entry name" value="LD_TPept_cat_dom"/>
</dbReference>
<name>A0A2R8ABK8_9RHOB</name>
<evidence type="ECO:0000313" key="11">
    <source>
        <dbReference type="Proteomes" id="UP000244932"/>
    </source>
</evidence>
<protein>
    <recommendedName>
        <fullName evidence="9">L,D-TPase catalytic domain-containing protein</fullName>
    </recommendedName>
</protein>
<evidence type="ECO:0000256" key="3">
    <source>
        <dbReference type="ARBA" id="ARBA00022679"/>
    </source>
</evidence>
<dbReference type="SUPFAM" id="SSF141523">
    <property type="entry name" value="L,D-transpeptidase catalytic domain-like"/>
    <property type="match status" value="1"/>
</dbReference>
<dbReference type="GO" id="GO:0016740">
    <property type="term" value="F:transferase activity"/>
    <property type="evidence" value="ECO:0007669"/>
    <property type="project" value="UniProtKB-KW"/>
</dbReference>
<dbReference type="InterPro" id="IPR036366">
    <property type="entry name" value="PGBDSf"/>
</dbReference>
<keyword evidence="3" id="KW-0808">Transferase</keyword>
<dbReference type="Gene3D" id="2.40.440.10">
    <property type="entry name" value="L,D-transpeptidase catalytic domain-like"/>
    <property type="match status" value="1"/>
</dbReference>
<dbReference type="PROSITE" id="PS52029">
    <property type="entry name" value="LD_TPASE"/>
    <property type="match status" value="1"/>
</dbReference>
<keyword evidence="8" id="KW-0732">Signal</keyword>
<dbReference type="InterPro" id="IPR038063">
    <property type="entry name" value="Transpep_catalytic_dom"/>
</dbReference>
<evidence type="ECO:0000256" key="6">
    <source>
        <dbReference type="ARBA" id="ARBA00023316"/>
    </source>
</evidence>
<dbReference type="PANTHER" id="PTHR41533:SF2">
    <property type="entry name" value="BLR7131 PROTEIN"/>
    <property type="match status" value="1"/>
</dbReference>
<evidence type="ECO:0000256" key="4">
    <source>
        <dbReference type="ARBA" id="ARBA00022960"/>
    </source>
</evidence>
<dbReference type="InterPro" id="IPR052905">
    <property type="entry name" value="LD-transpeptidase_YkuD-like"/>
</dbReference>
<keyword evidence="4 7" id="KW-0133">Cell shape</keyword>
<organism evidence="10 11">
    <name type="scientific">Pontivivens insulae</name>
    <dbReference type="NCBI Taxonomy" id="1639689"/>
    <lineage>
        <taxon>Bacteria</taxon>
        <taxon>Pseudomonadati</taxon>
        <taxon>Pseudomonadota</taxon>
        <taxon>Alphaproteobacteria</taxon>
        <taxon>Rhodobacterales</taxon>
        <taxon>Paracoccaceae</taxon>
        <taxon>Pontivivens</taxon>
    </lineage>
</organism>
<feature type="active site" description="Proton donor/acceptor" evidence="7">
    <location>
        <position position="453"/>
    </location>
</feature>
<dbReference type="GO" id="GO:0004180">
    <property type="term" value="F:carboxypeptidase activity"/>
    <property type="evidence" value="ECO:0007669"/>
    <property type="project" value="UniProtKB-ARBA"/>
</dbReference>
<dbReference type="SUPFAM" id="SSF47090">
    <property type="entry name" value="PGBD-like"/>
    <property type="match status" value="1"/>
</dbReference>
<dbReference type="Pfam" id="PF20142">
    <property type="entry name" value="Scaffold"/>
    <property type="match status" value="1"/>
</dbReference>
<keyword evidence="6 7" id="KW-0961">Cell wall biogenesis/degradation</keyword>
<dbReference type="CDD" id="cd16913">
    <property type="entry name" value="YkuD_like"/>
    <property type="match status" value="1"/>
</dbReference>
<dbReference type="GO" id="GO:0008360">
    <property type="term" value="P:regulation of cell shape"/>
    <property type="evidence" value="ECO:0007669"/>
    <property type="project" value="UniProtKB-UniRule"/>
</dbReference>
<evidence type="ECO:0000256" key="1">
    <source>
        <dbReference type="ARBA" id="ARBA00004752"/>
    </source>
</evidence>
<dbReference type="AlphaFoldDB" id="A0A2R8ABK8"/>
<evidence type="ECO:0000256" key="5">
    <source>
        <dbReference type="ARBA" id="ARBA00022984"/>
    </source>
</evidence>
<keyword evidence="11" id="KW-1185">Reference proteome</keyword>
<dbReference type="InterPro" id="IPR045380">
    <property type="entry name" value="LD_TPept_scaffold_dom"/>
</dbReference>
<dbReference type="GO" id="GO:0071555">
    <property type="term" value="P:cell wall organization"/>
    <property type="evidence" value="ECO:0007669"/>
    <property type="project" value="UniProtKB-UniRule"/>
</dbReference>
<evidence type="ECO:0000259" key="9">
    <source>
        <dbReference type="PROSITE" id="PS52029"/>
    </source>
</evidence>
<accession>A0A2R8ABK8</accession>
<dbReference type="UniPathway" id="UPA00219"/>
<dbReference type="Gene3D" id="1.10.101.10">
    <property type="entry name" value="PGBD-like superfamily/PGBD"/>
    <property type="match status" value="1"/>
</dbReference>